<comment type="caution">
    <text evidence="5">The sequence shown here is derived from an EMBL/GenBank/DDBJ whole genome shotgun (WGS) entry which is preliminary data.</text>
</comment>
<accession>A0ABW7XAE3</accession>
<dbReference type="PANTHER" id="PTHR44688">
    <property type="entry name" value="DNA-BINDING TRANSCRIPTIONAL ACTIVATOR DEVR_DOSR"/>
    <property type="match status" value="1"/>
</dbReference>
<dbReference type="InterPro" id="IPR000792">
    <property type="entry name" value="Tscrpt_reg_LuxR_C"/>
</dbReference>
<keyword evidence="2" id="KW-0238">DNA-binding</keyword>
<dbReference type="PROSITE" id="PS00622">
    <property type="entry name" value="HTH_LUXR_1"/>
    <property type="match status" value="1"/>
</dbReference>
<evidence type="ECO:0000259" key="4">
    <source>
        <dbReference type="PROSITE" id="PS50043"/>
    </source>
</evidence>
<dbReference type="SUPFAM" id="SSF55781">
    <property type="entry name" value="GAF domain-like"/>
    <property type="match status" value="1"/>
</dbReference>
<dbReference type="PRINTS" id="PR00038">
    <property type="entry name" value="HTHLUXR"/>
</dbReference>
<sequence>MTLTESSEARVRLAVQTLRRTARVPLSFGGVVTAGTLRIDSLSGASTLMLAGLAVHAGAGLGGRTVITRRPALVDRYLLSSGISHEFDHIIAAEDIRSLVAVPVVVRRRVRAVIYAGTRGDRTLGERAFGSALDLARDLEQDIVLAEESVPTDRPRSLPQELRVCVDGPLSVRELDVLTLVSLGSTNAEVATELRLSPETVKSYLRSAMRKLGSRTRLQAVSTARRAGLLPDDQ</sequence>
<dbReference type="Pfam" id="PF00196">
    <property type="entry name" value="GerE"/>
    <property type="match status" value="1"/>
</dbReference>
<dbReference type="InterPro" id="IPR029016">
    <property type="entry name" value="GAF-like_dom_sf"/>
</dbReference>
<dbReference type="CDD" id="cd06170">
    <property type="entry name" value="LuxR_C_like"/>
    <property type="match status" value="1"/>
</dbReference>
<keyword evidence="3" id="KW-0804">Transcription</keyword>
<dbReference type="SMART" id="SM00421">
    <property type="entry name" value="HTH_LUXR"/>
    <property type="match status" value="1"/>
</dbReference>
<reference evidence="5 6" key="1">
    <citation type="submission" date="2024-10" db="EMBL/GenBank/DDBJ databases">
        <title>The Natural Products Discovery Center: Release of the First 8490 Sequenced Strains for Exploring Actinobacteria Biosynthetic Diversity.</title>
        <authorList>
            <person name="Kalkreuter E."/>
            <person name="Kautsar S.A."/>
            <person name="Yang D."/>
            <person name="Bader C.D."/>
            <person name="Teijaro C.N."/>
            <person name="Fluegel L."/>
            <person name="Davis C.M."/>
            <person name="Simpson J.R."/>
            <person name="Lauterbach L."/>
            <person name="Steele A.D."/>
            <person name="Gui C."/>
            <person name="Meng S."/>
            <person name="Li G."/>
            <person name="Viehrig K."/>
            <person name="Ye F."/>
            <person name="Su P."/>
            <person name="Kiefer A.F."/>
            <person name="Nichols A."/>
            <person name="Cepeda A.J."/>
            <person name="Yan W."/>
            <person name="Fan B."/>
            <person name="Jiang Y."/>
            <person name="Adhikari A."/>
            <person name="Zheng C.-J."/>
            <person name="Schuster L."/>
            <person name="Cowan T.M."/>
            <person name="Smanski M.J."/>
            <person name="Chevrette M.G."/>
            <person name="De Carvalho L.P.S."/>
            <person name="Shen B."/>
        </authorList>
    </citation>
    <scope>NUCLEOTIDE SEQUENCE [LARGE SCALE GENOMIC DNA]</scope>
    <source>
        <strain evidence="5 6">NPDC019275</strain>
    </source>
</reference>
<gene>
    <name evidence="5" type="ORF">ACH49W_31890</name>
</gene>
<keyword evidence="1" id="KW-0805">Transcription regulation</keyword>
<dbReference type="RefSeq" id="WP_397095421.1">
    <property type="nucleotide sequence ID" value="NZ_JBIRYO010000031.1"/>
</dbReference>
<evidence type="ECO:0000256" key="2">
    <source>
        <dbReference type="ARBA" id="ARBA00023125"/>
    </source>
</evidence>
<dbReference type="EMBL" id="JBIRYO010000031">
    <property type="protein sequence ID" value="MFI2477989.1"/>
    <property type="molecule type" value="Genomic_DNA"/>
</dbReference>
<proteinExistence type="predicted"/>
<feature type="domain" description="HTH luxR-type" evidence="4">
    <location>
        <begin position="163"/>
        <end position="228"/>
    </location>
</feature>
<dbReference type="PROSITE" id="PS50043">
    <property type="entry name" value="HTH_LUXR_2"/>
    <property type="match status" value="1"/>
</dbReference>
<keyword evidence="6" id="KW-1185">Reference proteome</keyword>
<organism evidence="5 6">
    <name type="scientific">Nocardia xishanensis</name>
    <dbReference type="NCBI Taxonomy" id="238964"/>
    <lineage>
        <taxon>Bacteria</taxon>
        <taxon>Bacillati</taxon>
        <taxon>Actinomycetota</taxon>
        <taxon>Actinomycetes</taxon>
        <taxon>Mycobacteriales</taxon>
        <taxon>Nocardiaceae</taxon>
        <taxon>Nocardia</taxon>
    </lineage>
</organism>
<evidence type="ECO:0000256" key="1">
    <source>
        <dbReference type="ARBA" id="ARBA00023015"/>
    </source>
</evidence>
<dbReference type="SUPFAM" id="SSF46894">
    <property type="entry name" value="C-terminal effector domain of the bipartite response regulators"/>
    <property type="match status" value="1"/>
</dbReference>
<evidence type="ECO:0000313" key="5">
    <source>
        <dbReference type="EMBL" id="MFI2477989.1"/>
    </source>
</evidence>
<name>A0ABW7XAE3_9NOCA</name>
<dbReference type="Proteomes" id="UP001611415">
    <property type="component" value="Unassembled WGS sequence"/>
</dbReference>
<dbReference type="Gene3D" id="1.10.10.10">
    <property type="entry name" value="Winged helix-like DNA-binding domain superfamily/Winged helix DNA-binding domain"/>
    <property type="match status" value="1"/>
</dbReference>
<protein>
    <submittedName>
        <fullName evidence="5">Response regulator transcription factor</fullName>
    </submittedName>
</protein>
<evidence type="ECO:0000313" key="6">
    <source>
        <dbReference type="Proteomes" id="UP001611415"/>
    </source>
</evidence>
<dbReference type="PANTHER" id="PTHR44688:SF16">
    <property type="entry name" value="DNA-BINDING TRANSCRIPTIONAL ACTIVATOR DEVR_DOSR"/>
    <property type="match status" value="1"/>
</dbReference>
<dbReference type="InterPro" id="IPR036388">
    <property type="entry name" value="WH-like_DNA-bd_sf"/>
</dbReference>
<dbReference type="InterPro" id="IPR016032">
    <property type="entry name" value="Sig_transdc_resp-reg_C-effctor"/>
</dbReference>
<evidence type="ECO:0000256" key="3">
    <source>
        <dbReference type="ARBA" id="ARBA00023163"/>
    </source>
</evidence>
<dbReference type="Gene3D" id="3.30.450.40">
    <property type="match status" value="1"/>
</dbReference>